<evidence type="ECO:0000256" key="6">
    <source>
        <dbReference type="ARBA" id="ARBA00022857"/>
    </source>
</evidence>
<feature type="binding site" evidence="7">
    <location>
        <begin position="183"/>
        <end position="185"/>
    </location>
    <ligand>
        <name>FAD</name>
        <dbReference type="ChEBI" id="CHEBI:57692"/>
        <note>ligand shared between neighboring subunits</note>
    </ligand>
</feature>
<dbReference type="UniPathway" id="UPA00575"/>
<feature type="binding site" evidence="7">
    <location>
        <position position="194"/>
    </location>
    <ligand>
        <name>dUMP</name>
        <dbReference type="ChEBI" id="CHEBI:246422"/>
        <note>ligand shared between dimeric partners</note>
    </ligand>
</feature>
<dbReference type="CDD" id="cd20175">
    <property type="entry name" value="ThyX"/>
    <property type="match status" value="1"/>
</dbReference>
<dbReference type="SUPFAM" id="SSF69796">
    <property type="entry name" value="Thymidylate synthase-complementing protein Thy1"/>
    <property type="match status" value="1"/>
</dbReference>
<reference evidence="8" key="1">
    <citation type="journal article" date="2020" name="mSystems">
        <title>Genome- and Community-Level Interaction Insights into Carbon Utilization and Element Cycling Functions of Hydrothermarchaeota in Hydrothermal Sediment.</title>
        <authorList>
            <person name="Zhou Z."/>
            <person name="Liu Y."/>
            <person name="Xu W."/>
            <person name="Pan J."/>
            <person name="Luo Z.H."/>
            <person name="Li M."/>
        </authorList>
    </citation>
    <scope>NUCLEOTIDE SEQUENCE [LARGE SCALE GENOMIC DNA]</scope>
    <source>
        <strain evidence="8">SpSt-102</strain>
    </source>
</reference>
<keyword evidence="1 7" id="KW-0489">Methyltransferase</keyword>
<comment type="cofactor">
    <cofactor evidence="7">
        <name>FAD</name>
        <dbReference type="ChEBI" id="CHEBI:57692"/>
    </cofactor>
    <text evidence="7">Binds 4 FAD per tetramer. Each FAD binding site is formed by three monomers.</text>
</comment>
<keyword evidence="4 7" id="KW-0545">Nucleotide biosynthesis</keyword>
<keyword evidence="5 7" id="KW-0274">FAD</keyword>
<comment type="function">
    <text evidence="7">Catalyzes the reductive methylation of 2'-deoxyuridine-5'-monophosphate (dUMP) to 2'-deoxythymidine-5'-monophosphate (dTMP) while utilizing 5,10-methylenetetrahydrofolate (mTHF) as the methyl donor, and NADPH and FADH(2) as the reductant.</text>
</comment>
<feature type="binding site" evidence="7">
    <location>
        <position position="189"/>
    </location>
    <ligand>
        <name>FAD</name>
        <dbReference type="ChEBI" id="CHEBI:57692"/>
        <note>ligand shared between neighboring subunits</note>
    </ligand>
</feature>
<dbReference type="InterPro" id="IPR036098">
    <property type="entry name" value="Thymidylate_synthase_ThyX_sf"/>
</dbReference>
<evidence type="ECO:0000256" key="7">
    <source>
        <dbReference type="HAMAP-Rule" id="MF_01408"/>
    </source>
</evidence>
<dbReference type="GO" id="GO:0004799">
    <property type="term" value="F:thymidylate synthase activity"/>
    <property type="evidence" value="ECO:0007669"/>
    <property type="project" value="TreeGrafter"/>
</dbReference>
<feature type="binding site" evidence="7">
    <location>
        <begin position="81"/>
        <end position="83"/>
    </location>
    <ligand>
        <name>FAD</name>
        <dbReference type="ChEBI" id="CHEBI:57692"/>
        <note>ligand shared between neighboring subunits</note>
    </ligand>
</feature>
<proteinExistence type="inferred from homology"/>
<gene>
    <name evidence="7" type="primary">thyX</name>
    <name evidence="8" type="ORF">ENL71_10665</name>
</gene>
<dbReference type="GO" id="GO:0050660">
    <property type="term" value="F:flavin adenine dinucleotide binding"/>
    <property type="evidence" value="ECO:0007669"/>
    <property type="project" value="UniProtKB-UniRule"/>
</dbReference>
<comment type="similarity">
    <text evidence="7">Belongs to the thymidylate synthase ThyX family.</text>
</comment>
<comment type="subunit">
    <text evidence="7">Homotetramer.</text>
</comment>
<evidence type="ECO:0000313" key="8">
    <source>
        <dbReference type="EMBL" id="HHS02902.1"/>
    </source>
</evidence>
<feature type="active site" description="Involved in ionization of N3 of dUMP, leading to its activation" evidence="7">
    <location>
        <position position="194"/>
    </location>
</feature>
<dbReference type="GO" id="GO:0050797">
    <property type="term" value="F:thymidylate synthase (FAD) activity"/>
    <property type="evidence" value="ECO:0007669"/>
    <property type="project" value="UniProtKB-UniRule"/>
</dbReference>
<feature type="binding site" evidence="7">
    <location>
        <position position="89"/>
    </location>
    <ligand>
        <name>FAD</name>
        <dbReference type="ChEBI" id="CHEBI:57692"/>
        <note>ligand shared between neighboring subunits</note>
    </ligand>
</feature>
<evidence type="ECO:0000256" key="3">
    <source>
        <dbReference type="ARBA" id="ARBA00022679"/>
    </source>
</evidence>
<dbReference type="AlphaFoldDB" id="A0A7C5V752"/>
<dbReference type="NCBIfam" id="TIGR02170">
    <property type="entry name" value="thyX"/>
    <property type="match status" value="1"/>
</dbReference>
<name>A0A7C5V752_9FIRM</name>
<evidence type="ECO:0000256" key="4">
    <source>
        <dbReference type="ARBA" id="ARBA00022727"/>
    </source>
</evidence>
<dbReference type="GO" id="GO:0070402">
    <property type="term" value="F:NADPH binding"/>
    <property type="evidence" value="ECO:0007669"/>
    <property type="project" value="TreeGrafter"/>
</dbReference>
<comment type="pathway">
    <text evidence="7">Pyrimidine metabolism; dTTP biosynthesis.</text>
</comment>
<accession>A0A7C5V752</accession>
<keyword evidence="6 7" id="KW-0521">NADP</keyword>
<feature type="binding site" description="in other chain" evidence="7">
    <location>
        <begin position="89"/>
        <end position="93"/>
    </location>
    <ligand>
        <name>dUMP</name>
        <dbReference type="ChEBI" id="CHEBI:246422"/>
        <note>ligand shared between dimeric partners</note>
    </ligand>
</feature>
<organism evidence="8">
    <name type="scientific">Caldicellulosiruptor owensensis</name>
    <dbReference type="NCBI Taxonomy" id="55205"/>
    <lineage>
        <taxon>Bacteria</taxon>
        <taxon>Bacillati</taxon>
        <taxon>Bacillota</taxon>
        <taxon>Bacillota incertae sedis</taxon>
        <taxon>Caldicellulosiruptorales</taxon>
        <taxon>Caldicellulosiruptoraceae</taxon>
        <taxon>Caldicellulosiruptor</taxon>
    </lineage>
</organism>
<comment type="caution">
    <text evidence="8">The sequence shown here is derived from an EMBL/GenBank/DDBJ whole genome shotgun (WGS) entry which is preliminary data.</text>
</comment>
<dbReference type="PANTHER" id="PTHR34934">
    <property type="entry name" value="FLAVIN-DEPENDENT THYMIDYLATE SYNTHASE"/>
    <property type="match status" value="1"/>
</dbReference>
<dbReference type="EC" id="2.1.1.148" evidence="7"/>
<dbReference type="Pfam" id="PF02511">
    <property type="entry name" value="Thy1"/>
    <property type="match status" value="1"/>
</dbReference>
<evidence type="ECO:0000256" key="2">
    <source>
        <dbReference type="ARBA" id="ARBA00022630"/>
    </source>
</evidence>
<feature type="binding site" evidence="7">
    <location>
        <begin position="78"/>
        <end position="81"/>
    </location>
    <ligand>
        <name>dUMP</name>
        <dbReference type="ChEBI" id="CHEBI:246422"/>
        <note>ligand shared between dimeric partners</note>
    </ligand>
</feature>
<sequence length="263" mass="30488">MKFKVILLAHTPEPEKVVATAAKLCYSNATVENIFEKFDDETIKNFLNFLLEVGHQSPLEHVSFTFGIEGVSRSFTHQLVRHRIASYSQQSQRYVKMEGFDYIIPPSIEEDEELKNIFIDTMNQIAKSYAILSEKLQKKHIERFKIQGISEKEALKKAEKMAIEDARYVLPNACETKIIMTMNARELLHFFSERCCNRAQWEIRTVADKILELVKNVAPNIFKFAGPKCVRLGYCPEGKFSCGEIQKVREKYLGKKRGKYENY</sequence>
<dbReference type="GO" id="GO:0006235">
    <property type="term" value="P:dTTP biosynthetic process"/>
    <property type="evidence" value="ECO:0007669"/>
    <property type="project" value="UniProtKB-UniRule"/>
</dbReference>
<feature type="binding site" description="in other chain" evidence="7">
    <location>
        <position position="167"/>
    </location>
    <ligand>
        <name>dUMP</name>
        <dbReference type="ChEBI" id="CHEBI:246422"/>
        <note>ligand shared between dimeric partners</note>
    </ligand>
</feature>
<dbReference type="GO" id="GO:0006231">
    <property type="term" value="P:dTMP biosynthetic process"/>
    <property type="evidence" value="ECO:0007669"/>
    <property type="project" value="UniProtKB-UniRule"/>
</dbReference>
<comment type="catalytic activity">
    <reaction evidence="7">
        <text>dUMP + (6R)-5,10-methylene-5,6,7,8-tetrahydrofolate + NADPH + H(+) = dTMP + (6S)-5,6,7,8-tetrahydrofolate + NADP(+)</text>
        <dbReference type="Rhea" id="RHEA:29043"/>
        <dbReference type="ChEBI" id="CHEBI:15378"/>
        <dbReference type="ChEBI" id="CHEBI:15636"/>
        <dbReference type="ChEBI" id="CHEBI:57453"/>
        <dbReference type="ChEBI" id="CHEBI:57783"/>
        <dbReference type="ChEBI" id="CHEBI:58349"/>
        <dbReference type="ChEBI" id="CHEBI:63528"/>
        <dbReference type="ChEBI" id="CHEBI:246422"/>
        <dbReference type="EC" id="2.1.1.148"/>
    </reaction>
</comment>
<dbReference type="PANTHER" id="PTHR34934:SF1">
    <property type="entry name" value="FLAVIN-DEPENDENT THYMIDYLATE SYNTHASE"/>
    <property type="match status" value="1"/>
</dbReference>
<dbReference type="Gene3D" id="3.30.1360.170">
    <property type="match status" value="1"/>
</dbReference>
<dbReference type="GO" id="GO:0032259">
    <property type="term" value="P:methylation"/>
    <property type="evidence" value="ECO:0007669"/>
    <property type="project" value="UniProtKB-KW"/>
</dbReference>
<evidence type="ECO:0000256" key="1">
    <source>
        <dbReference type="ARBA" id="ARBA00022603"/>
    </source>
</evidence>
<keyword evidence="3 7" id="KW-0808">Transferase</keyword>
<dbReference type="EMBL" id="DRUZ01000122">
    <property type="protein sequence ID" value="HHS02902.1"/>
    <property type="molecule type" value="Genomic_DNA"/>
</dbReference>
<evidence type="ECO:0000256" key="5">
    <source>
        <dbReference type="ARBA" id="ARBA00022827"/>
    </source>
</evidence>
<dbReference type="PROSITE" id="PS51331">
    <property type="entry name" value="THYX"/>
    <property type="match status" value="1"/>
</dbReference>
<dbReference type="InterPro" id="IPR003669">
    <property type="entry name" value="Thymidylate_synthase_ThyX"/>
</dbReference>
<protein>
    <recommendedName>
        <fullName evidence="7">Flavin-dependent thymidylate synthase</fullName>
        <shortName evidence="7">FDTS</shortName>
        <ecNumber evidence="7">2.1.1.148</ecNumber>
    </recommendedName>
    <alternativeName>
        <fullName evidence="7">FAD-dependent thymidylate synthase</fullName>
    </alternativeName>
    <alternativeName>
        <fullName evidence="7">Thymidylate synthase ThyX</fullName>
        <shortName evidence="7">TS</shortName>
        <shortName evidence="7">TSase</shortName>
    </alternativeName>
</protein>
<dbReference type="HAMAP" id="MF_01408">
    <property type="entry name" value="ThyX"/>
    <property type="match status" value="1"/>
</dbReference>
<dbReference type="FunFam" id="3.30.1360.170:FF:000004">
    <property type="entry name" value="Flavin-dependent thymidylate synthase"/>
    <property type="match status" value="1"/>
</dbReference>
<feature type="binding site" evidence="7">
    <location>
        <position position="57"/>
    </location>
    <ligand>
        <name>FAD</name>
        <dbReference type="ChEBI" id="CHEBI:57692"/>
        <note>ligand shared between neighboring subunits</note>
    </ligand>
</feature>
<keyword evidence="2 7" id="KW-0285">Flavoprotein</keyword>